<dbReference type="AlphaFoldDB" id="A0AAW0BXV6"/>
<proteinExistence type="predicted"/>
<name>A0AAW0BXV6_9AGAR</name>
<dbReference type="SUPFAM" id="SSF48403">
    <property type="entry name" value="Ankyrin repeat"/>
    <property type="match status" value="1"/>
</dbReference>
<organism evidence="3 4">
    <name type="scientific">Paramarasmius palmivorus</name>
    <dbReference type="NCBI Taxonomy" id="297713"/>
    <lineage>
        <taxon>Eukaryota</taxon>
        <taxon>Fungi</taxon>
        <taxon>Dikarya</taxon>
        <taxon>Basidiomycota</taxon>
        <taxon>Agaricomycotina</taxon>
        <taxon>Agaricomycetes</taxon>
        <taxon>Agaricomycetidae</taxon>
        <taxon>Agaricales</taxon>
        <taxon>Marasmiineae</taxon>
        <taxon>Marasmiaceae</taxon>
        <taxon>Paramarasmius</taxon>
    </lineage>
</organism>
<dbReference type="PROSITE" id="PS50088">
    <property type="entry name" value="ANK_REPEAT"/>
    <property type="match status" value="1"/>
</dbReference>
<keyword evidence="4" id="KW-1185">Reference proteome</keyword>
<feature type="repeat" description="ANK" evidence="1">
    <location>
        <begin position="97"/>
        <end position="129"/>
    </location>
</feature>
<dbReference type="Proteomes" id="UP001383192">
    <property type="component" value="Unassembled WGS sequence"/>
</dbReference>
<evidence type="ECO:0000313" key="4">
    <source>
        <dbReference type="Proteomes" id="UP001383192"/>
    </source>
</evidence>
<feature type="compositionally biased region" description="Basic and acidic residues" evidence="2">
    <location>
        <begin position="159"/>
        <end position="172"/>
    </location>
</feature>
<feature type="region of interest" description="Disordered" evidence="2">
    <location>
        <begin position="1"/>
        <end position="32"/>
    </location>
</feature>
<evidence type="ECO:0000313" key="3">
    <source>
        <dbReference type="EMBL" id="KAK7030847.1"/>
    </source>
</evidence>
<evidence type="ECO:0000256" key="2">
    <source>
        <dbReference type="SAM" id="MobiDB-lite"/>
    </source>
</evidence>
<dbReference type="InterPro" id="IPR002110">
    <property type="entry name" value="Ankyrin_rpt"/>
</dbReference>
<dbReference type="Gene3D" id="1.25.40.20">
    <property type="entry name" value="Ankyrin repeat-containing domain"/>
    <property type="match status" value="1"/>
</dbReference>
<accession>A0AAW0BXV6</accession>
<dbReference type="EMBL" id="JAYKXP010000074">
    <property type="protein sequence ID" value="KAK7030847.1"/>
    <property type="molecule type" value="Genomic_DNA"/>
</dbReference>
<feature type="region of interest" description="Disordered" evidence="2">
    <location>
        <begin position="159"/>
        <end position="178"/>
    </location>
</feature>
<comment type="caution">
    <text evidence="3">The sequence shown here is derived from an EMBL/GenBank/DDBJ whole genome shotgun (WGS) entry which is preliminary data.</text>
</comment>
<evidence type="ECO:0000256" key="1">
    <source>
        <dbReference type="PROSITE-ProRule" id="PRU00023"/>
    </source>
</evidence>
<dbReference type="SMART" id="SM00248">
    <property type="entry name" value="ANK"/>
    <property type="match status" value="2"/>
</dbReference>
<dbReference type="InterPro" id="IPR036770">
    <property type="entry name" value="Ankyrin_rpt-contain_sf"/>
</dbReference>
<sequence length="178" mass="19284">MSQQEQQANGVEHPQVNGVNQSGPATPKNAADLPQDTLDFAARMFDAARNGDETLLCAAVDAGLPVNLMNHQAYAGHLSLSRALLSRGADTERLNDQGQSIIAGAVFKGHYDVVRLLVEHNANPRAGKPNAIESTWMFAKDEAGEGEMSKRELLELLGAKEEDKERMEREGVRIGPPI</sequence>
<dbReference type="Pfam" id="PF12796">
    <property type="entry name" value="Ank_2"/>
    <property type="match status" value="1"/>
</dbReference>
<keyword evidence="1" id="KW-0040">ANK repeat</keyword>
<evidence type="ECO:0008006" key="5">
    <source>
        <dbReference type="Google" id="ProtNLM"/>
    </source>
</evidence>
<gene>
    <name evidence="3" type="ORF">VNI00_013955</name>
</gene>
<protein>
    <recommendedName>
        <fullName evidence="5">Ankyrin</fullName>
    </recommendedName>
</protein>
<reference evidence="3 4" key="1">
    <citation type="submission" date="2024-01" db="EMBL/GenBank/DDBJ databases">
        <title>A draft genome for a cacao thread blight-causing isolate of Paramarasmius palmivorus.</title>
        <authorList>
            <person name="Baruah I.K."/>
            <person name="Bukari Y."/>
            <person name="Amoako-Attah I."/>
            <person name="Meinhardt L.W."/>
            <person name="Bailey B.A."/>
            <person name="Cohen S.P."/>
        </authorList>
    </citation>
    <scope>NUCLEOTIDE SEQUENCE [LARGE SCALE GENOMIC DNA]</scope>
    <source>
        <strain evidence="3 4">GH-12</strain>
    </source>
</reference>